<accession>A0A090QQY0</accession>
<evidence type="ECO:0000256" key="1">
    <source>
        <dbReference type="SAM" id="Phobius"/>
    </source>
</evidence>
<dbReference type="AlphaFoldDB" id="A0A090QQY0"/>
<proteinExistence type="predicted"/>
<feature type="transmembrane region" description="Helical" evidence="1">
    <location>
        <begin position="16"/>
        <end position="38"/>
    </location>
</feature>
<gene>
    <name evidence="2" type="ORF">JCM19237_640</name>
</gene>
<name>A0A090QQY0_9GAMM</name>
<evidence type="ECO:0000313" key="3">
    <source>
        <dbReference type="Proteomes" id="UP000029227"/>
    </source>
</evidence>
<protein>
    <submittedName>
        <fullName evidence="2">Multidrug resistance protein B</fullName>
    </submittedName>
</protein>
<sequence>MAPIQNLLHQQSTLTAFVYTFGFLFFSYLCLIPLLALFKPKPKLSA</sequence>
<keyword evidence="1" id="KW-0812">Transmembrane</keyword>
<dbReference type="Proteomes" id="UP000029227">
    <property type="component" value="Unassembled WGS sequence"/>
</dbReference>
<reference evidence="2 3" key="1">
    <citation type="journal article" date="2014" name="Genome Announc.">
        <title>Draft Genome Sequences of Two Vibrionaceae Species, Vibrio ponticus C121 and Photobacterium aphoticum C119, Isolated as Coral Reef Microbiota.</title>
        <authorList>
            <person name="Al-saari N."/>
            <person name="Meirelles P.M."/>
            <person name="Mino S."/>
            <person name="Suda W."/>
            <person name="Oshima K."/>
            <person name="Hattori M."/>
            <person name="Ohkuma M."/>
            <person name="Thompson F.L."/>
            <person name="Gomez-Gil B."/>
            <person name="Sawabe T."/>
            <person name="Sawabe T."/>
        </authorList>
    </citation>
    <scope>NUCLEOTIDE SEQUENCE [LARGE SCALE GENOMIC DNA]</scope>
    <source>
        <strain evidence="2 3">JCM 19237</strain>
    </source>
</reference>
<dbReference type="EMBL" id="BBMN01000007">
    <property type="protein sequence ID" value="GAL05550.1"/>
    <property type="molecule type" value="Genomic_DNA"/>
</dbReference>
<keyword evidence="1" id="KW-0472">Membrane</keyword>
<organism evidence="2 3">
    <name type="scientific">Photobacterium aphoticum</name>
    <dbReference type="NCBI Taxonomy" id="754436"/>
    <lineage>
        <taxon>Bacteria</taxon>
        <taxon>Pseudomonadati</taxon>
        <taxon>Pseudomonadota</taxon>
        <taxon>Gammaproteobacteria</taxon>
        <taxon>Vibrionales</taxon>
        <taxon>Vibrionaceae</taxon>
        <taxon>Photobacterium</taxon>
    </lineage>
</organism>
<evidence type="ECO:0000313" key="2">
    <source>
        <dbReference type="EMBL" id="GAL05550.1"/>
    </source>
</evidence>
<dbReference type="STRING" id="754436.JCM19237_640"/>
<comment type="caution">
    <text evidence="2">The sequence shown here is derived from an EMBL/GenBank/DDBJ whole genome shotgun (WGS) entry which is preliminary data.</text>
</comment>
<keyword evidence="1" id="KW-1133">Transmembrane helix</keyword>